<dbReference type="OrthoDB" id="1121210at2"/>
<dbReference type="AlphaFoldDB" id="F4KTK6"/>
<reference evidence="1 2" key="1">
    <citation type="journal article" date="2011" name="Stand. Genomic Sci.">
        <title>Complete genome sequence of Haliscomenobacter hydrossis type strain (O).</title>
        <authorList>
            <consortium name="US DOE Joint Genome Institute (JGI-PGF)"/>
            <person name="Daligault H."/>
            <person name="Lapidus A."/>
            <person name="Zeytun A."/>
            <person name="Nolan M."/>
            <person name="Lucas S."/>
            <person name="Del Rio T.G."/>
            <person name="Tice H."/>
            <person name="Cheng J.F."/>
            <person name="Tapia R."/>
            <person name="Han C."/>
            <person name="Goodwin L."/>
            <person name="Pitluck S."/>
            <person name="Liolios K."/>
            <person name="Pagani I."/>
            <person name="Ivanova N."/>
            <person name="Huntemann M."/>
            <person name="Mavromatis K."/>
            <person name="Mikhailova N."/>
            <person name="Pati A."/>
            <person name="Chen A."/>
            <person name="Palaniappan K."/>
            <person name="Land M."/>
            <person name="Hauser L."/>
            <person name="Brambilla E.M."/>
            <person name="Rohde M."/>
            <person name="Verbarg S."/>
            <person name="Goker M."/>
            <person name="Bristow J."/>
            <person name="Eisen J.A."/>
            <person name="Markowitz V."/>
            <person name="Hugenholtz P."/>
            <person name="Kyrpides N.C."/>
            <person name="Klenk H.P."/>
            <person name="Woyke T."/>
        </authorList>
    </citation>
    <scope>NUCLEOTIDE SEQUENCE [LARGE SCALE GENOMIC DNA]</scope>
    <source>
        <strain evidence="2">ATCC 27775 / DSM 1100 / LMG 10767 / O</strain>
    </source>
</reference>
<dbReference type="KEGG" id="hhy:Halhy_5556"/>
<sequence length="181" mass="20176">MMDLTFNIAAPVLFHPLKHHLRYIQHFIQTTPDPLFYEDLLRIGAAQMDVYLGALSPAELGVEIVTNLQECLVFEEPAFLAHLATKQGYQSITVSDGSAWTLRQGNEPKKYVHIHPARYALHTVRVKAGALKTAMLMVRAGLESAEDTALINKLRMGIGLSPIKNVGESEGIRRAWKMIAQ</sequence>
<dbReference type="eggNOG" id="ENOG503319U">
    <property type="taxonomic scope" value="Bacteria"/>
</dbReference>
<name>F4KTK6_HALH1</name>
<dbReference type="RefSeq" id="WP_013767910.1">
    <property type="nucleotide sequence ID" value="NC_015510.1"/>
</dbReference>
<organism evidence="1 2">
    <name type="scientific">Haliscomenobacter hydrossis (strain ATCC 27775 / DSM 1100 / LMG 10767 / O)</name>
    <dbReference type="NCBI Taxonomy" id="760192"/>
    <lineage>
        <taxon>Bacteria</taxon>
        <taxon>Pseudomonadati</taxon>
        <taxon>Bacteroidota</taxon>
        <taxon>Saprospiria</taxon>
        <taxon>Saprospirales</taxon>
        <taxon>Haliscomenobacteraceae</taxon>
        <taxon>Haliscomenobacter</taxon>
    </lineage>
</organism>
<evidence type="ECO:0000313" key="1">
    <source>
        <dbReference type="EMBL" id="AEE53380.1"/>
    </source>
</evidence>
<gene>
    <name evidence="1" type="ordered locus">Halhy_5556</name>
</gene>
<dbReference type="Proteomes" id="UP000008461">
    <property type="component" value="Chromosome"/>
</dbReference>
<reference key="2">
    <citation type="submission" date="2011-04" db="EMBL/GenBank/DDBJ databases">
        <title>Complete sequence of chromosome of Haliscomenobacter hydrossis DSM 1100.</title>
        <authorList>
            <consortium name="US DOE Joint Genome Institute (JGI-PGF)"/>
            <person name="Lucas S."/>
            <person name="Han J."/>
            <person name="Lapidus A."/>
            <person name="Bruce D."/>
            <person name="Goodwin L."/>
            <person name="Pitluck S."/>
            <person name="Peters L."/>
            <person name="Kyrpides N."/>
            <person name="Mavromatis K."/>
            <person name="Ivanova N."/>
            <person name="Ovchinnikova G."/>
            <person name="Pagani I."/>
            <person name="Daligault H."/>
            <person name="Detter J.C."/>
            <person name="Han C."/>
            <person name="Land M."/>
            <person name="Hauser L."/>
            <person name="Markowitz V."/>
            <person name="Cheng J.-F."/>
            <person name="Hugenholtz P."/>
            <person name="Woyke T."/>
            <person name="Wu D."/>
            <person name="Verbarg S."/>
            <person name="Frueling A."/>
            <person name="Brambilla E."/>
            <person name="Klenk H.-P."/>
            <person name="Eisen J.A."/>
        </authorList>
    </citation>
    <scope>NUCLEOTIDE SEQUENCE</scope>
    <source>
        <strain>DSM 1100</strain>
    </source>
</reference>
<keyword evidence="2" id="KW-1185">Reference proteome</keyword>
<proteinExistence type="predicted"/>
<accession>F4KTK6</accession>
<evidence type="ECO:0000313" key="2">
    <source>
        <dbReference type="Proteomes" id="UP000008461"/>
    </source>
</evidence>
<dbReference type="EMBL" id="CP002691">
    <property type="protein sequence ID" value="AEE53380.1"/>
    <property type="molecule type" value="Genomic_DNA"/>
</dbReference>
<dbReference type="HOGENOM" id="CLU_1452586_0_0_10"/>
<protein>
    <submittedName>
        <fullName evidence="1">Uncharacterized protein</fullName>
    </submittedName>
</protein>